<comment type="function">
    <text evidence="11">Catalyzes the NADPH-dependent formation of L-aspartate 4-semialdehyde (L-ASA) by the reductive dephosphorylation of 4-phospho-L-aspartate. Mediates the second step in the biosynthesis of amino acids that derive from aspartate (the aspartate family of amino acids), including methioinine and threonine, the latter of which is a precursor to isoleucine.</text>
</comment>
<dbReference type="FunFam" id="3.30.360.10:FF:000016">
    <property type="entry name" value="Probable aspartate-semialdehyde dehydrogenase"/>
    <property type="match status" value="1"/>
</dbReference>
<evidence type="ECO:0000313" key="15">
    <source>
        <dbReference type="EMBL" id="TRM67438.1"/>
    </source>
</evidence>
<evidence type="ECO:0000256" key="10">
    <source>
        <dbReference type="ARBA" id="ARBA00049864"/>
    </source>
</evidence>
<dbReference type="InterPro" id="IPR051823">
    <property type="entry name" value="ASADH-related"/>
</dbReference>
<evidence type="ECO:0000256" key="11">
    <source>
        <dbReference type="ARBA" id="ARBA00049950"/>
    </source>
</evidence>
<gene>
    <name evidence="15" type="ORF">BD626DRAFT_395832</name>
</gene>
<evidence type="ECO:0000313" key="16">
    <source>
        <dbReference type="Proteomes" id="UP000320762"/>
    </source>
</evidence>
<dbReference type="NCBIfam" id="TIGR00978">
    <property type="entry name" value="asd_EA"/>
    <property type="match status" value="1"/>
</dbReference>
<dbReference type="EC" id="1.2.1.11" evidence="4"/>
<dbReference type="OrthoDB" id="1894490at2759"/>
<evidence type="ECO:0000256" key="9">
    <source>
        <dbReference type="ARBA" id="ARBA00023167"/>
    </source>
</evidence>
<dbReference type="PROSITE" id="PS01103">
    <property type="entry name" value="ASD"/>
    <property type="match status" value="1"/>
</dbReference>
<dbReference type="UniPathway" id="UPA00050">
    <property type="reaction ID" value="UER00463"/>
</dbReference>
<evidence type="ECO:0000256" key="13">
    <source>
        <dbReference type="PIRSR" id="PIRSR000148-1"/>
    </source>
</evidence>
<dbReference type="GO" id="GO:0046983">
    <property type="term" value="F:protein dimerization activity"/>
    <property type="evidence" value="ECO:0007669"/>
    <property type="project" value="InterPro"/>
</dbReference>
<feature type="active site" description="Proton acceptor" evidence="13">
    <location>
        <position position="261"/>
    </location>
</feature>
<dbReference type="EMBL" id="VDMD01000002">
    <property type="protein sequence ID" value="TRM67438.1"/>
    <property type="molecule type" value="Genomic_DNA"/>
</dbReference>
<dbReference type="SUPFAM" id="SSF51735">
    <property type="entry name" value="NAD(P)-binding Rossmann-fold domains"/>
    <property type="match status" value="1"/>
</dbReference>
<evidence type="ECO:0000256" key="4">
    <source>
        <dbReference type="ARBA" id="ARBA00013120"/>
    </source>
</evidence>
<comment type="pathway">
    <text evidence="2">Amino-acid biosynthesis; L-threonine biosynthesis; L-threonine from L-aspartate: step 2/5.</text>
</comment>
<name>A0A550CRM4_9AGAR</name>
<reference evidence="15 16" key="1">
    <citation type="journal article" date="2019" name="New Phytol.">
        <title>Comparative genomics reveals unique wood-decay strategies and fruiting body development in the Schizophyllaceae.</title>
        <authorList>
            <person name="Almasi E."/>
            <person name="Sahu N."/>
            <person name="Krizsan K."/>
            <person name="Balint B."/>
            <person name="Kovacs G.M."/>
            <person name="Kiss B."/>
            <person name="Cseklye J."/>
            <person name="Drula E."/>
            <person name="Henrissat B."/>
            <person name="Nagy I."/>
            <person name="Chovatia M."/>
            <person name="Adam C."/>
            <person name="LaButti K."/>
            <person name="Lipzen A."/>
            <person name="Riley R."/>
            <person name="Grigoriev I.V."/>
            <person name="Nagy L.G."/>
        </authorList>
    </citation>
    <scope>NUCLEOTIDE SEQUENCE [LARGE SCALE GENOMIC DNA]</scope>
    <source>
        <strain evidence="15 16">NL-1724</strain>
    </source>
</reference>
<evidence type="ECO:0000256" key="7">
    <source>
        <dbReference type="ARBA" id="ARBA00022857"/>
    </source>
</evidence>
<dbReference type="UniPathway" id="UPA00051">
    <property type="reaction ID" value="UER00464"/>
</dbReference>
<evidence type="ECO:0000256" key="3">
    <source>
        <dbReference type="ARBA" id="ARBA00010584"/>
    </source>
</evidence>
<evidence type="ECO:0000256" key="1">
    <source>
        <dbReference type="ARBA" id="ARBA00005021"/>
    </source>
</evidence>
<keyword evidence="9" id="KW-0486">Methionine biosynthesis</keyword>
<dbReference type="PANTHER" id="PTHR46718:SF1">
    <property type="entry name" value="ASPARTATE-SEMIALDEHYDE DEHYDROGENASE"/>
    <property type="match status" value="1"/>
</dbReference>
<evidence type="ECO:0000259" key="14">
    <source>
        <dbReference type="SMART" id="SM00859"/>
    </source>
</evidence>
<keyword evidence="8" id="KW-0560">Oxidoreductase</keyword>
<comment type="similarity">
    <text evidence="3">Belongs to the aspartate-semialdehyde dehydrogenase family.</text>
</comment>
<dbReference type="UniPathway" id="UPA00034">
    <property type="reaction ID" value="UER00016"/>
</dbReference>
<dbReference type="GO" id="GO:0009086">
    <property type="term" value="P:methionine biosynthetic process"/>
    <property type="evidence" value="ECO:0007669"/>
    <property type="project" value="UniProtKB-KW"/>
</dbReference>
<accession>A0A550CRM4</accession>
<evidence type="ECO:0000256" key="6">
    <source>
        <dbReference type="ARBA" id="ARBA00022697"/>
    </source>
</evidence>
<dbReference type="SUPFAM" id="SSF55347">
    <property type="entry name" value="Glyceraldehyde-3-phosphate dehydrogenase-like, C-terminal domain"/>
    <property type="match status" value="1"/>
</dbReference>
<dbReference type="CDD" id="cd02315">
    <property type="entry name" value="ScASADH_like_N"/>
    <property type="match status" value="1"/>
</dbReference>
<dbReference type="InterPro" id="IPR000534">
    <property type="entry name" value="Semialdehyde_DH_NAD-bd"/>
</dbReference>
<evidence type="ECO:0000256" key="12">
    <source>
        <dbReference type="ARBA" id="ARBA00050041"/>
    </source>
</evidence>
<dbReference type="GO" id="GO:0009088">
    <property type="term" value="P:threonine biosynthetic process"/>
    <property type="evidence" value="ECO:0007669"/>
    <property type="project" value="UniProtKB-UniPathway"/>
</dbReference>
<comment type="catalytic activity">
    <reaction evidence="10">
        <text>L-aspartate 4-semialdehyde + phosphate + NADP(+) = 4-phospho-L-aspartate + NADPH + H(+)</text>
        <dbReference type="Rhea" id="RHEA:24284"/>
        <dbReference type="ChEBI" id="CHEBI:15378"/>
        <dbReference type="ChEBI" id="CHEBI:43474"/>
        <dbReference type="ChEBI" id="CHEBI:57535"/>
        <dbReference type="ChEBI" id="CHEBI:57783"/>
        <dbReference type="ChEBI" id="CHEBI:58349"/>
        <dbReference type="ChEBI" id="CHEBI:537519"/>
        <dbReference type="EC" id="1.2.1.11"/>
    </reaction>
    <physiologicalReaction direction="right-to-left" evidence="10">
        <dbReference type="Rhea" id="RHEA:24286"/>
    </physiologicalReaction>
</comment>
<dbReference type="FunFam" id="3.40.50.720:FF:000200">
    <property type="entry name" value="Aspartate-semialdehyde dehydrogenase"/>
    <property type="match status" value="1"/>
</dbReference>
<dbReference type="GO" id="GO:0004073">
    <property type="term" value="F:aspartate-semialdehyde dehydrogenase activity"/>
    <property type="evidence" value="ECO:0007669"/>
    <property type="project" value="UniProtKB-EC"/>
</dbReference>
<dbReference type="GO" id="GO:0009089">
    <property type="term" value="P:lysine biosynthetic process via diaminopimelate"/>
    <property type="evidence" value="ECO:0007669"/>
    <property type="project" value="UniProtKB-UniPathway"/>
</dbReference>
<dbReference type="Pfam" id="PF02774">
    <property type="entry name" value="Semialdhyde_dhC"/>
    <property type="match status" value="1"/>
</dbReference>
<dbReference type="NCBIfam" id="NF006416">
    <property type="entry name" value="PRK08664.1"/>
    <property type="match status" value="1"/>
</dbReference>
<comment type="caution">
    <text evidence="15">The sequence shown here is derived from an EMBL/GenBank/DDBJ whole genome shotgun (WGS) entry which is preliminary data.</text>
</comment>
<keyword evidence="5" id="KW-0028">Amino-acid biosynthesis</keyword>
<dbReference type="Gene3D" id="3.40.50.720">
    <property type="entry name" value="NAD(P)-binding Rossmann-like Domain"/>
    <property type="match status" value="1"/>
</dbReference>
<evidence type="ECO:0000256" key="2">
    <source>
        <dbReference type="ARBA" id="ARBA00005097"/>
    </source>
</evidence>
<dbReference type="GO" id="GO:0051287">
    <property type="term" value="F:NAD binding"/>
    <property type="evidence" value="ECO:0007669"/>
    <property type="project" value="InterPro"/>
</dbReference>
<organism evidence="15 16">
    <name type="scientific">Schizophyllum amplum</name>
    <dbReference type="NCBI Taxonomy" id="97359"/>
    <lineage>
        <taxon>Eukaryota</taxon>
        <taxon>Fungi</taxon>
        <taxon>Dikarya</taxon>
        <taxon>Basidiomycota</taxon>
        <taxon>Agaricomycotina</taxon>
        <taxon>Agaricomycetes</taxon>
        <taxon>Agaricomycetidae</taxon>
        <taxon>Agaricales</taxon>
        <taxon>Schizophyllaceae</taxon>
        <taxon>Schizophyllum</taxon>
    </lineage>
</organism>
<dbReference type="InterPro" id="IPR000319">
    <property type="entry name" value="Asp-semialdehyde_DH_CS"/>
</dbReference>
<dbReference type="InterPro" id="IPR005676">
    <property type="entry name" value="Asp_semi-ald_DH_pep-lack"/>
</dbReference>
<evidence type="ECO:0000256" key="8">
    <source>
        <dbReference type="ARBA" id="ARBA00023002"/>
    </source>
</evidence>
<dbReference type="Proteomes" id="UP000320762">
    <property type="component" value="Unassembled WGS sequence"/>
</dbReference>
<dbReference type="CDD" id="cd18130">
    <property type="entry name" value="ASADH_C_arch_fung_like"/>
    <property type="match status" value="1"/>
</dbReference>
<comment type="pathway">
    <text evidence="1">Amino-acid biosynthesis; L-methionine biosynthesis via de novo pathway; L-homoserine from L-aspartate: step 2/3.</text>
</comment>
<dbReference type="InterPro" id="IPR012280">
    <property type="entry name" value="Semialdhyde_DH_dimer_dom"/>
</dbReference>
<dbReference type="PANTHER" id="PTHR46718">
    <property type="entry name" value="ASPARTATE-SEMIALDEHYDE DEHYDROGENASE"/>
    <property type="match status" value="1"/>
</dbReference>
<dbReference type="AlphaFoldDB" id="A0A550CRM4"/>
<keyword evidence="7" id="KW-0521">NADP</keyword>
<dbReference type="PIRSF" id="PIRSF000148">
    <property type="entry name" value="ASA_dh"/>
    <property type="match status" value="1"/>
</dbReference>
<dbReference type="Pfam" id="PF01118">
    <property type="entry name" value="Semialdhyde_dh"/>
    <property type="match status" value="1"/>
</dbReference>
<keyword evidence="16" id="KW-1185">Reference proteome</keyword>
<feature type="active site" description="Acyl-thioester intermediate" evidence="13">
    <location>
        <position position="155"/>
    </location>
</feature>
<keyword evidence="6" id="KW-0791">Threonine biosynthesis</keyword>
<dbReference type="GO" id="GO:0050661">
    <property type="term" value="F:NADP binding"/>
    <property type="evidence" value="ECO:0007669"/>
    <property type="project" value="InterPro"/>
</dbReference>
<dbReference type="STRING" id="97359.A0A550CRM4"/>
<feature type="domain" description="Semialdehyde dehydrogenase NAD-binding" evidence="14">
    <location>
        <begin position="9"/>
        <end position="135"/>
    </location>
</feature>
<dbReference type="SMART" id="SM00859">
    <property type="entry name" value="Semialdhyde_dh"/>
    <property type="match status" value="1"/>
</dbReference>
<protein>
    <recommendedName>
        <fullName evidence="12">Aspartate-semialdehyde dehydrogenase</fullName>
        <ecNumber evidence="4">1.2.1.11</ecNumber>
    </recommendedName>
</protein>
<sequence length="376" mass="40396">MADGRQKIKVGVLGATGTVGQRFIVLLSQHPWFVIHKLGASPRSAGKPYARAVNWKQAVPIPSAATDIVVHPCQPEHFADCPVVFSGLDADVAGDIEFAFRAAELAVFSNAKNFRRDPNVPLIVPLVNPNHLSIVPQQQRLCSLRKGFIVTNANCSTTTIVVPLTALEKAFGPIESVLVTTMQAISGAGYPGVASLDIMDNVVPYIGGEEEKIEWETLKILGGVQASDDGADGKTLAFDMHARHPLRVSAQCNRVPVIDGHTECVSVRFARRPPPSPQQVREALAAYTPDAQTLGCPSAPRRCIVVHEEPDRPQPRLDRYFQDGAGVSVGRVRQCQVLDIKFVALANNVSIGAATSSIINAEYAVLKGIVALPQQA</sequence>
<evidence type="ECO:0000256" key="5">
    <source>
        <dbReference type="ARBA" id="ARBA00022605"/>
    </source>
</evidence>
<dbReference type="Gene3D" id="3.30.360.10">
    <property type="entry name" value="Dihydrodipicolinate Reductase, domain 2"/>
    <property type="match status" value="1"/>
</dbReference>
<dbReference type="InterPro" id="IPR036291">
    <property type="entry name" value="NAD(P)-bd_dom_sf"/>
</dbReference>
<proteinExistence type="inferred from homology"/>